<feature type="domain" description="J" evidence="4">
    <location>
        <begin position="12"/>
        <end position="76"/>
    </location>
</feature>
<feature type="region of interest" description="Disordered" evidence="2">
    <location>
        <begin position="564"/>
        <end position="617"/>
    </location>
</feature>
<dbReference type="EMBL" id="BRXU01000011">
    <property type="protein sequence ID" value="GLC54728.1"/>
    <property type="molecule type" value="Genomic_DNA"/>
</dbReference>
<feature type="region of interest" description="Disordered" evidence="2">
    <location>
        <begin position="640"/>
        <end position="667"/>
    </location>
</feature>
<evidence type="ECO:0000313" key="5">
    <source>
        <dbReference type="EMBL" id="GLC54728.1"/>
    </source>
</evidence>
<feature type="coiled-coil region" evidence="1">
    <location>
        <begin position="317"/>
        <end position="344"/>
    </location>
</feature>
<evidence type="ECO:0000256" key="1">
    <source>
        <dbReference type="SAM" id="Coils"/>
    </source>
</evidence>
<dbReference type="InterPro" id="IPR036869">
    <property type="entry name" value="J_dom_sf"/>
</dbReference>
<dbReference type="Pfam" id="PF23468">
    <property type="entry name" value="ARC6"/>
    <property type="match status" value="2"/>
</dbReference>
<dbReference type="PROSITE" id="PS50076">
    <property type="entry name" value="DNAJ_2"/>
    <property type="match status" value="1"/>
</dbReference>
<keyword evidence="3" id="KW-0812">Transmembrane</keyword>
<dbReference type="SUPFAM" id="SSF46565">
    <property type="entry name" value="Chaperone J-domain"/>
    <property type="match status" value="1"/>
</dbReference>
<comment type="caution">
    <text evidence="5">The sequence shown here is derived from an EMBL/GenBank/DDBJ whole genome shotgun (WGS) entry which is preliminary data.</text>
</comment>
<feature type="compositionally biased region" description="Low complexity" evidence="2">
    <location>
        <begin position="589"/>
        <end position="605"/>
    </location>
</feature>
<organism evidence="5 6">
    <name type="scientific">Pleodorina starrii</name>
    <dbReference type="NCBI Taxonomy" id="330485"/>
    <lineage>
        <taxon>Eukaryota</taxon>
        <taxon>Viridiplantae</taxon>
        <taxon>Chlorophyta</taxon>
        <taxon>core chlorophytes</taxon>
        <taxon>Chlorophyceae</taxon>
        <taxon>CS clade</taxon>
        <taxon>Chlamydomonadales</taxon>
        <taxon>Volvocaceae</taxon>
        <taxon>Pleodorina</taxon>
    </lineage>
</organism>
<feature type="compositionally biased region" description="Low complexity" evidence="2">
    <location>
        <begin position="680"/>
        <end position="690"/>
    </location>
</feature>
<keyword evidence="3" id="KW-0472">Membrane</keyword>
<dbReference type="Gene3D" id="1.10.287.110">
    <property type="entry name" value="DnaJ domain"/>
    <property type="match status" value="1"/>
</dbReference>
<name>A0A9W6BMK1_9CHLO</name>
<gene>
    <name evidence="5" type="primary">PLEST006854</name>
    <name evidence="5" type="ORF">PLESTB_000899900</name>
</gene>
<dbReference type="InterPro" id="IPR057137">
    <property type="entry name" value="CDP1-like_a_solenoid_2"/>
</dbReference>
<keyword evidence="3" id="KW-1133">Transmembrane helix</keyword>
<dbReference type="Pfam" id="PF25515">
    <property type="entry name" value="Arm_PDR"/>
    <property type="match status" value="1"/>
</dbReference>
<feature type="region of interest" description="Disordered" evidence="2">
    <location>
        <begin position="680"/>
        <end position="716"/>
    </location>
</feature>
<feature type="compositionally biased region" description="Low complexity" evidence="2">
    <location>
        <begin position="564"/>
        <end position="580"/>
    </location>
</feature>
<feature type="compositionally biased region" description="Basic and acidic residues" evidence="2">
    <location>
        <begin position="772"/>
        <end position="783"/>
    </location>
</feature>
<evidence type="ECO:0000313" key="6">
    <source>
        <dbReference type="Proteomes" id="UP001165080"/>
    </source>
</evidence>
<dbReference type="AlphaFoldDB" id="A0A9W6BMK1"/>
<dbReference type="PANTHER" id="PTHR33925:SF1">
    <property type="entry name" value="PROTEIN ACCUMULATION AND REPLICATION OF CHLOROPLASTS 6, CHLOROPLASTIC"/>
    <property type="match status" value="1"/>
</dbReference>
<keyword evidence="1" id="KW-0175">Coiled coil</keyword>
<keyword evidence="6" id="KW-1185">Reference proteome</keyword>
<protein>
    <recommendedName>
        <fullName evidence="4">J domain-containing protein</fullName>
    </recommendedName>
</protein>
<feature type="transmembrane region" description="Helical" evidence="3">
    <location>
        <begin position="835"/>
        <end position="855"/>
    </location>
</feature>
<dbReference type="InterPro" id="IPR001623">
    <property type="entry name" value="DnaJ_domain"/>
</dbReference>
<feature type="region of interest" description="Disordered" evidence="2">
    <location>
        <begin position="767"/>
        <end position="803"/>
    </location>
</feature>
<evidence type="ECO:0000256" key="3">
    <source>
        <dbReference type="SAM" id="Phobius"/>
    </source>
</evidence>
<evidence type="ECO:0000259" key="4">
    <source>
        <dbReference type="PROSITE" id="PS50076"/>
    </source>
</evidence>
<feature type="compositionally biased region" description="Basic and acidic residues" evidence="2">
    <location>
        <begin position="698"/>
        <end position="709"/>
    </location>
</feature>
<proteinExistence type="predicted"/>
<accession>A0A9W6BMK1</accession>
<dbReference type="InterPro" id="IPR044685">
    <property type="entry name" value="CPD1-like"/>
</dbReference>
<sequence>MSASEHVSIAVDYYRLLQVPRVSRPDAIRKAYEALVQQPPATAYSADTLFARAVLLKAAAESLTDPDLRRSYDAKVAAGHGALRVSQQDLPGTLVVLQEIGEFQLVLEHGSRWLELNGAQPDASDVAAAVALAFCDRAGEQLAAPAANGAVLPACDDLDAALVKLRRYGVAKQLQTQIVGALRDLAPEYACELAALPLGPETSARRAKGVALMRGVLRSAASLLGPRGEGTGGAVAAAVAVEVDGAESLGDDDPHSVVGHARRMLQRGRDVLTCGEQVSLLPDALRGSGATPHPDVLYDGALACIVDGYRNGWPHYVRQADALLQQLEEHLQRQAAAGQREKQDPAAAAAVKRVQYGGAAAAAAPGGHHYDGDGDAAGAADGAAVAGGGGGEGGSHSGGVALERAVCAILRGDYAAAVALLWLTTEGGAPAEGTAAAADAQLRSFVMEHAPSGTQDMRPGLRALATKWLEGVALASFRDTVGQPVMPLETSWFADPRVATYLQVWRMCPSEQVLAAAHLVCNLLPNLLSVLTAFATKVATMVALVASRTQRIAGALAALATSSSSSSSRQRAGVSGAPQPRRSPPPGTGPSAGPSSRPALAANSSGNGGGAAPASTTPPAAAAAAMAVAAEAATPVGMAGSSVAVPSRPHPAATPSPFGHPNGSTLRDAAAVSSSSAAAAAASPADGVSARPVPYTKEPVEPRVSRRSTDMGCGPGTAAAAAATAAAAVGVGAGDAAAASSDLRRRFAAIASVDTAEGIAAARDANGGLQPHHVDEDEHHGDGTAEDELHELDDTHTPVPRRGMTEQDLRAHLAGLEAAMWDSEVPGSRPAPQRLVTLAFGVAAMLAGLFFFVFMRNGGSNAAARAPASAPPPAVVSITVSAFVSPN</sequence>
<dbReference type="Proteomes" id="UP001165080">
    <property type="component" value="Unassembled WGS sequence"/>
</dbReference>
<evidence type="ECO:0000256" key="2">
    <source>
        <dbReference type="SAM" id="MobiDB-lite"/>
    </source>
</evidence>
<dbReference type="PANTHER" id="PTHR33925">
    <property type="entry name" value="PLASTID DIVISION PROTEIN CDP1, CHLOROPLASTIC-RELATED"/>
    <property type="match status" value="1"/>
</dbReference>
<dbReference type="InterPro" id="IPR058032">
    <property type="entry name" value="CDP1-like_a_solenoid_1"/>
</dbReference>
<reference evidence="5 6" key="1">
    <citation type="journal article" date="2023" name="Commun. Biol.">
        <title>Reorganization of the ancestral sex-determining regions during the evolution of trioecy in Pleodorina starrii.</title>
        <authorList>
            <person name="Takahashi K."/>
            <person name="Suzuki S."/>
            <person name="Kawai-Toyooka H."/>
            <person name="Yamamoto K."/>
            <person name="Hamaji T."/>
            <person name="Ootsuki R."/>
            <person name="Yamaguchi H."/>
            <person name="Kawachi M."/>
            <person name="Higashiyama T."/>
            <person name="Nozaki H."/>
        </authorList>
    </citation>
    <scope>NUCLEOTIDE SEQUENCE [LARGE SCALE GENOMIC DNA]</scope>
    <source>
        <strain evidence="5 6">NIES-4479</strain>
    </source>
</reference>